<sequence>MGEGALTVRSLWPPGSFLVMGSEMKDEGSSFSGDVRSEMGLGLKVFGWLNGLAVVMMFDDSNGTVGVCSGLTWLGLQLAKVKALIRWWRTVNDDVYQCR</sequence>
<comment type="caution">
    <text evidence="1">The sequence shown here is derived from an EMBL/GenBank/DDBJ whole genome shotgun (WGS) entry which is preliminary data.</text>
</comment>
<evidence type="ECO:0000313" key="2">
    <source>
        <dbReference type="Proteomes" id="UP001472677"/>
    </source>
</evidence>
<dbReference type="EMBL" id="JBBPBM010000009">
    <property type="protein sequence ID" value="KAK8569322.1"/>
    <property type="molecule type" value="Genomic_DNA"/>
</dbReference>
<proteinExistence type="predicted"/>
<organism evidence="1 2">
    <name type="scientific">Hibiscus sabdariffa</name>
    <name type="common">roselle</name>
    <dbReference type="NCBI Taxonomy" id="183260"/>
    <lineage>
        <taxon>Eukaryota</taxon>
        <taxon>Viridiplantae</taxon>
        <taxon>Streptophyta</taxon>
        <taxon>Embryophyta</taxon>
        <taxon>Tracheophyta</taxon>
        <taxon>Spermatophyta</taxon>
        <taxon>Magnoliopsida</taxon>
        <taxon>eudicotyledons</taxon>
        <taxon>Gunneridae</taxon>
        <taxon>Pentapetalae</taxon>
        <taxon>rosids</taxon>
        <taxon>malvids</taxon>
        <taxon>Malvales</taxon>
        <taxon>Malvaceae</taxon>
        <taxon>Malvoideae</taxon>
        <taxon>Hibiscus</taxon>
    </lineage>
</organism>
<reference evidence="1 2" key="1">
    <citation type="journal article" date="2024" name="G3 (Bethesda)">
        <title>Genome assembly of Hibiscus sabdariffa L. provides insights into metabolisms of medicinal natural products.</title>
        <authorList>
            <person name="Kim T."/>
        </authorList>
    </citation>
    <scope>NUCLEOTIDE SEQUENCE [LARGE SCALE GENOMIC DNA]</scope>
    <source>
        <strain evidence="1">TK-2024</strain>
        <tissue evidence="1">Old leaves</tissue>
    </source>
</reference>
<accession>A0ABR2F314</accession>
<gene>
    <name evidence="1" type="ORF">V6N12_007852</name>
</gene>
<name>A0ABR2F314_9ROSI</name>
<keyword evidence="2" id="KW-1185">Reference proteome</keyword>
<dbReference type="Proteomes" id="UP001472677">
    <property type="component" value="Unassembled WGS sequence"/>
</dbReference>
<protein>
    <submittedName>
        <fullName evidence="1">Uncharacterized protein</fullName>
    </submittedName>
</protein>
<evidence type="ECO:0000313" key="1">
    <source>
        <dbReference type="EMBL" id="KAK8569322.1"/>
    </source>
</evidence>